<evidence type="ECO:0000313" key="1">
    <source>
        <dbReference type="EnsemblMetazoa" id="AMEC021821-PA"/>
    </source>
</evidence>
<dbReference type="VEuPathDB" id="VectorBase:AMEC021821"/>
<reference evidence="1" key="2">
    <citation type="submission" date="2020-05" db="UniProtKB">
        <authorList>
            <consortium name="EnsemblMetazoa"/>
        </authorList>
    </citation>
    <scope>IDENTIFICATION</scope>
    <source>
        <strain evidence="1">CM1001059</strain>
    </source>
</reference>
<proteinExistence type="predicted"/>
<evidence type="ECO:0000313" key="2">
    <source>
        <dbReference type="Proteomes" id="UP000075902"/>
    </source>
</evidence>
<dbReference type="AlphaFoldDB" id="A0A182UK17"/>
<protein>
    <submittedName>
        <fullName evidence="1">Uncharacterized protein</fullName>
    </submittedName>
</protein>
<name>A0A182UK17_9DIPT</name>
<accession>A0A182UK17</accession>
<organism evidence="1 2">
    <name type="scientific">Anopheles melas</name>
    <dbReference type="NCBI Taxonomy" id="34690"/>
    <lineage>
        <taxon>Eukaryota</taxon>
        <taxon>Metazoa</taxon>
        <taxon>Ecdysozoa</taxon>
        <taxon>Arthropoda</taxon>
        <taxon>Hexapoda</taxon>
        <taxon>Insecta</taxon>
        <taxon>Pterygota</taxon>
        <taxon>Neoptera</taxon>
        <taxon>Endopterygota</taxon>
        <taxon>Diptera</taxon>
        <taxon>Nematocera</taxon>
        <taxon>Culicoidea</taxon>
        <taxon>Culicidae</taxon>
        <taxon>Anophelinae</taxon>
        <taxon>Anopheles</taxon>
    </lineage>
</organism>
<sequence length="136" mass="14990">MFPTHFPFQFLRFDAARQCVGAGIANAACQIISAKTAVHSGKAQLSPKFIPYTVLKTFWHSVSPICRLVLPGGAASIPLYTYYQPIEYFISHRGSSIRSTDARGKKRFSRTPKRIPLPNGAGFLPECRVSAKRSCG</sequence>
<dbReference type="Proteomes" id="UP000075902">
    <property type="component" value="Unassembled WGS sequence"/>
</dbReference>
<keyword evidence="2" id="KW-1185">Reference proteome</keyword>
<dbReference type="EnsemblMetazoa" id="AMEC021821-RA">
    <property type="protein sequence ID" value="AMEC021821-PA"/>
    <property type="gene ID" value="AMEC021821"/>
</dbReference>
<reference evidence="2" key="1">
    <citation type="submission" date="2014-01" db="EMBL/GenBank/DDBJ databases">
        <title>The Genome Sequence of Anopheles melas CM1001059_A (V2).</title>
        <authorList>
            <consortium name="The Broad Institute Genomics Platform"/>
            <person name="Neafsey D.E."/>
            <person name="Besansky N."/>
            <person name="Howell P."/>
            <person name="Walton C."/>
            <person name="Young S.K."/>
            <person name="Zeng Q."/>
            <person name="Gargeya S."/>
            <person name="Fitzgerald M."/>
            <person name="Haas B."/>
            <person name="Abouelleil A."/>
            <person name="Allen A.W."/>
            <person name="Alvarado L."/>
            <person name="Arachchi H.M."/>
            <person name="Berlin A.M."/>
            <person name="Chapman S.B."/>
            <person name="Gainer-Dewar J."/>
            <person name="Goldberg J."/>
            <person name="Griggs A."/>
            <person name="Gujja S."/>
            <person name="Hansen M."/>
            <person name="Howarth C."/>
            <person name="Imamovic A."/>
            <person name="Ireland A."/>
            <person name="Larimer J."/>
            <person name="McCowan C."/>
            <person name="Murphy C."/>
            <person name="Pearson M."/>
            <person name="Poon T.W."/>
            <person name="Priest M."/>
            <person name="Roberts A."/>
            <person name="Saif S."/>
            <person name="Shea T."/>
            <person name="Sisk P."/>
            <person name="Sykes S."/>
            <person name="Wortman J."/>
            <person name="Nusbaum C."/>
            <person name="Birren B."/>
        </authorList>
    </citation>
    <scope>NUCLEOTIDE SEQUENCE [LARGE SCALE GENOMIC DNA]</scope>
    <source>
        <strain evidence="2">CM1001059</strain>
    </source>
</reference>